<dbReference type="AlphaFoldDB" id="A0AAN8V6P3"/>
<keyword evidence="3" id="KW-1185">Reference proteome</keyword>
<evidence type="ECO:0000313" key="3">
    <source>
        <dbReference type="Proteomes" id="UP001370490"/>
    </source>
</evidence>
<feature type="transmembrane region" description="Helical" evidence="1">
    <location>
        <begin position="12"/>
        <end position="30"/>
    </location>
</feature>
<evidence type="ECO:0000256" key="1">
    <source>
        <dbReference type="SAM" id="Phobius"/>
    </source>
</evidence>
<protein>
    <submittedName>
        <fullName evidence="2">Uncharacterized protein</fullName>
    </submittedName>
</protein>
<keyword evidence="1" id="KW-0812">Transmembrane</keyword>
<keyword evidence="1" id="KW-0472">Membrane</keyword>
<organism evidence="2 3">
    <name type="scientific">Dillenia turbinata</name>
    <dbReference type="NCBI Taxonomy" id="194707"/>
    <lineage>
        <taxon>Eukaryota</taxon>
        <taxon>Viridiplantae</taxon>
        <taxon>Streptophyta</taxon>
        <taxon>Embryophyta</taxon>
        <taxon>Tracheophyta</taxon>
        <taxon>Spermatophyta</taxon>
        <taxon>Magnoliopsida</taxon>
        <taxon>eudicotyledons</taxon>
        <taxon>Gunneridae</taxon>
        <taxon>Pentapetalae</taxon>
        <taxon>Dilleniales</taxon>
        <taxon>Dilleniaceae</taxon>
        <taxon>Dillenia</taxon>
    </lineage>
</organism>
<proteinExistence type="predicted"/>
<dbReference type="EMBL" id="JBAMMX010000017">
    <property type="protein sequence ID" value="KAK6923752.1"/>
    <property type="molecule type" value="Genomic_DNA"/>
</dbReference>
<keyword evidence="1" id="KW-1133">Transmembrane helix</keyword>
<evidence type="ECO:0000313" key="2">
    <source>
        <dbReference type="EMBL" id="KAK6923752.1"/>
    </source>
</evidence>
<feature type="transmembrane region" description="Helical" evidence="1">
    <location>
        <begin position="50"/>
        <end position="68"/>
    </location>
</feature>
<comment type="caution">
    <text evidence="2">The sequence shown here is derived from an EMBL/GenBank/DDBJ whole genome shotgun (WGS) entry which is preliminary data.</text>
</comment>
<name>A0AAN8V6P3_9MAGN</name>
<reference evidence="2 3" key="1">
    <citation type="submission" date="2023-12" db="EMBL/GenBank/DDBJ databases">
        <title>A high-quality genome assembly for Dillenia turbinata (Dilleniales).</title>
        <authorList>
            <person name="Chanderbali A."/>
        </authorList>
    </citation>
    <scope>NUCLEOTIDE SEQUENCE [LARGE SCALE GENOMIC DNA]</scope>
    <source>
        <strain evidence="2">LSX21</strain>
        <tissue evidence="2">Leaf</tissue>
    </source>
</reference>
<gene>
    <name evidence="2" type="ORF">RJ641_009952</name>
</gene>
<dbReference type="Proteomes" id="UP001370490">
    <property type="component" value="Unassembled WGS sequence"/>
</dbReference>
<accession>A0AAN8V6P3</accession>
<sequence length="94" mass="10722">MVFVLPDDPSNHFFHGLLLFIMGLSISWNAPTINNNFNFLFVRWSTIWPIISHGLLGVPNSIFVEIVLERSRTSIYVLDQSFKFMLASFALMAG</sequence>